<dbReference type="RefSeq" id="WP_131003031.1">
    <property type="nucleotide sequence ID" value="NZ_JBHSZR010000003.1"/>
</dbReference>
<protein>
    <submittedName>
        <fullName evidence="1">DUF2948 family protein</fullName>
    </submittedName>
</protein>
<comment type="caution">
    <text evidence="1">The sequence shown here is derived from an EMBL/GenBank/DDBJ whole genome shotgun (WGS) entry which is preliminary data.</text>
</comment>
<organism evidence="1 2">
    <name type="scientific">Hansschlegelia quercus</name>
    <dbReference type="NCBI Taxonomy" id="2528245"/>
    <lineage>
        <taxon>Bacteria</taxon>
        <taxon>Pseudomonadati</taxon>
        <taxon>Pseudomonadota</taxon>
        <taxon>Alphaproteobacteria</taxon>
        <taxon>Hyphomicrobiales</taxon>
        <taxon>Methylopilaceae</taxon>
        <taxon>Hansschlegelia</taxon>
    </lineage>
</organism>
<dbReference type="AlphaFoldDB" id="A0A4Q9GI29"/>
<dbReference type="Pfam" id="PF11164">
    <property type="entry name" value="DUF2948"/>
    <property type="match status" value="1"/>
</dbReference>
<evidence type="ECO:0000313" key="2">
    <source>
        <dbReference type="Proteomes" id="UP000291613"/>
    </source>
</evidence>
<gene>
    <name evidence="1" type="ORF">EYR15_08595</name>
</gene>
<sequence>MSVSSDDPLRLAALDAEDLEVISAHLQDFVVRTGDLVFLPREKRFAFVGNRVDRRVEGETRRRRAAGHFDRVLKVSVRGLDRSTPDVVLNLLTIAFTQAEEPSGAVEFLFSGGAALRLDVECIEAQVADLGPVWAARAEPAHDEDA</sequence>
<dbReference type="InterPro" id="IPR021335">
    <property type="entry name" value="DUF2948"/>
</dbReference>
<dbReference type="Proteomes" id="UP000291613">
    <property type="component" value="Unassembled WGS sequence"/>
</dbReference>
<proteinExistence type="predicted"/>
<reference evidence="1 2" key="1">
    <citation type="submission" date="2019-02" db="EMBL/GenBank/DDBJ databases">
        <title>Hansschlegelia quercus sp. nov., a novel methylotrophic bacterium from buds of oak (Quercus robur L.).</title>
        <authorList>
            <person name="Agafonova N.V."/>
            <person name="Kaparullina E.N."/>
            <person name="Grouzdev D.S."/>
            <person name="Doronina N.V."/>
        </authorList>
    </citation>
    <scope>NUCLEOTIDE SEQUENCE [LARGE SCALE GENOMIC DNA]</scope>
    <source>
        <strain evidence="1 2">Dub</strain>
    </source>
</reference>
<name>A0A4Q9GI29_9HYPH</name>
<dbReference type="EMBL" id="SIUB01000003">
    <property type="protein sequence ID" value="TBN53843.1"/>
    <property type="molecule type" value="Genomic_DNA"/>
</dbReference>
<keyword evidence="2" id="KW-1185">Reference proteome</keyword>
<evidence type="ECO:0000313" key="1">
    <source>
        <dbReference type="EMBL" id="TBN53843.1"/>
    </source>
</evidence>
<accession>A0A4Q9GI29</accession>
<dbReference type="OrthoDB" id="9806367at2"/>